<dbReference type="InterPro" id="IPR007421">
    <property type="entry name" value="Schlafen_AlbA_2_dom"/>
</dbReference>
<dbReference type="RefSeq" id="WP_167184442.1">
    <property type="nucleotide sequence ID" value="NZ_JAASQL010000001.1"/>
</dbReference>
<dbReference type="EC" id="3.6.4.12" evidence="2"/>
<dbReference type="Pfam" id="PF04326">
    <property type="entry name" value="SLFN_AlbA_2"/>
    <property type="match status" value="1"/>
</dbReference>
<dbReference type="PANTHER" id="PTHR30595:SF6">
    <property type="entry name" value="SCHLAFEN ALBA-2 DOMAIN-CONTAINING PROTEIN"/>
    <property type="match status" value="1"/>
</dbReference>
<dbReference type="InterPro" id="IPR038475">
    <property type="entry name" value="RecG_C_sf"/>
</dbReference>
<dbReference type="Pfam" id="PF13749">
    <property type="entry name" value="HATPase_c_4"/>
    <property type="match status" value="1"/>
</dbReference>
<name>A0ABX0U6G7_9FLAO</name>
<keyword evidence="2" id="KW-0347">Helicase</keyword>
<evidence type="ECO:0000313" key="3">
    <source>
        <dbReference type="Proteomes" id="UP000745859"/>
    </source>
</evidence>
<dbReference type="Gene3D" id="1.10.10.10">
    <property type="entry name" value="Winged helix-like DNA-binding domain superfamily/Winged helix DNA-binding domain"/>
    <property type="match status" value="1"/>
</dbReference>
<evidence type="ECO:0000313" key="2">
    <source>
        <dbReference type="EMBL" id="NIJ44452.1"/>
    </source>
</evidence>
<dbReference type="Proteomes" id="UP000745859">
    <property type="component" value="Unassembled WGS sequence"/>
</dbReference>
<keyword evidence="3" id="KW-1185">Reference proteome</keyword>
<comment type="caution">
    <text evidence="2">The sequence shown here is derived from an EMBL/GenBank/DDBJ whole genome shotgun (WGS) entry which is preliminary data.</text>
</comment>
<reference evidence="2 3" key="1">
    <citation type="submission" date="2020-03" db="EMBL/GenBank/DDBJ databases">
        <title>Genomic Encyclopedia of Type Strains, Phase IV (KMG-IV): sequencing the most valuable type-strain genomes for metagenomic binning, comparative biology and taxonomic classification.</title>
        <authorList>
            <person name="Goeker M."/>
        </authorList>
    </citation>
    <scope>NUCLEOTIDE SEQUENCE [LARGE SCALE GENOMIC DNA]</scope>
    <source>
        <strain evidence="2 3">DSM 101599</strain>
    </source>
</reference>
<keyword evidence="2" id="KW-0067">ATP-binding</keyword>
<sequence>MKEQHNIEFKQKWHDDYLKTIVAFSNTHGGILYVGKNDDGNVVGLEESKKLLESIPQKIQNSLGFLCEVNLLSEGDLSFIEIIASASEIPISLRGRYYYRSGSTTKEMVGAQLNEFLLKKSGKTWDSIEEPKATLDHISPSALVAFKEDAKQIARIPNTVKLTDKELLEKLRLYTLDGYLTRAAIVLFGKDPNIFYPNLKIKVGRFGKNDATLVHEDVIEGNLIEAIASTISVLETKYLIRKISYQGVDRIETGEYPSIAIRESLLNALVHRNYFNPMVHISVYDDKMMFQNQGSLPEGFSITSLKEKHSSVLKNPMIADVCHKAGYIESWGTGTLKIFESCKEAQLPEPVFEEKDGGVYVTIFKSNQEGNEESNQEGNIGDAIKEKFSSLRDNIHAEPSQNIAFLTKHSSEILNTFQESFHITSEKLQESFGKASEKQLPNTVLTLLLVYVVPGIKAEEMGSILGVSDRTIQSYLKKLKENNFINRVGGRKEGFWEIKRQQ</sequence>
<evidence type="ECO:0000259" key="1">
    <source>
        <dbReference type="Pfam" id="PF04326"/>
    </source>
</evidence>
<accession>A0ABX0U6G7</accession>
<keyword evidence="2" id="KW-0378">Hydrolase</keyword>
<organism evidence="2 3">
    <name type="scientific">Wenyingzhuangia heitensis</name>
    <dbReference type="NCBI Taxonomy" id="1487859"/>
    <lineage>
        <taxon>Bacteria</taxon>
        <taxon>Pseudomonadati</taxon>
        <taxon>Bacteroidota</taxon>
        <taxon>Flavobacteriia</taxon>
        <taxon>Flavobacteriales</taxon>
        <taxon>Flavobacteriaceae</taxon>
        <taxon>Wenyingzhuangia</taxon>
    </lineage>
</organism>
<dbReference type="InterPro" id="IPR038461">
    <property type="entry name" value="Schlafen_AlbA_2_dom_sf"/>
</dbReference>
<dbReference type="Gene3D" id="3.30.950.30">
    <property type="entry name" value="Schlafen, AAA domain"/>
    <property type="match status" value="1"/>
</dbReference>
<proteinExistence type="predicted"/>
<dbReference type="GO" id="GO:0016787">
    <property type="term" value="F:hydrolase activity"/>
    <property type="evidence" value="ECO:0007669"/>
    <property type="project" value="UniProtKB-KW"/>
</dbReference>
<dbReference type="InterPro" id="IPR036388">
    <property type="entry name" value="WH-like_DNA-bd_sf"/>
</dbReference>
<gene>
    <name evidence="2" type="ORF">FHR24_000891</name>
</gene>
<dbReference type="PANTHER" id="PTHR30595">
    <property type="entry name" value="GLPR-RELATED TRANSCRIPTIONAL REPRESSOR"/>
    <property type="match status" value="1"/>
</dbReference>
<protein>
    <submittedName>
        <fullName evidence="2">ATP-dependent DNA helicase RecG</fullName>
        <ecNumber evidence="2">3.6.4.12</ecNumber>
    </submittedName>
</protein>
<keyword evidence="2" id="KW-0547">Nucleotide-binding</keyword>
<dbReference type="EMBL" id="JAASQL010000001">
    <property type="protein sequence ID" value="NIJ44452.1"/>
    <property type="molecule type" value="Genomic_DNA"/>
</dbReference>
<dbReference type="Gene3D" id="3.30.565.60">
    <property type="match status" value="1"/>
</dbReference>
<feature type="domain" description="Schlafen AlbA-2" evidence="1">
    <location>
        <begin position="3"/>
        <end position="108"/>
    </location>
</feature>
<dbReference type="GO" id="GO:0003678">
    <property type="term" value="F:DNA helicase activity"/>
    <property type="evidence" value="ECO:0007669"/>
    <property type="project" value="UniProtKB-EC"/>
</dbReference>